<proteinExistence type="predicted"/>
<comment type="caution">
    <text evidence="1">The sequence shown here is derived from an EMBL/GenBank/DDBJ whole genome shotgun (WGS) entry which is preliminary data.</text>
</comment>
<keyword evidence="2" id="KW-1185">Reference proteome</keyword>
<dbReference type="EMBL" id="BMLF01000002">
    <property type="protein sequence ID" value="GGM01706.1"/>
    <property type="molecule type" value="Genomic_DNA"/>
</dbReference>
<sequence length="161" mass="16856">MKNTLFMLLIGLFFGTGLGFLLAQAPGATMSEGHDHAAHGVPHGDADMAGHDHSALLEAGAGLRVMLQATPEGNGGVNLHIVTENFRFAPEHVNGAPVPGEGHAHVYVDGVKVLRSYGPYAHVSGITPGETEIRVTLNANSHEQLAIDGTPVEAVQRVTVE</sequence>
<evidence type="ECO:0000313" key="1">
    <source>
        <dbReference type="EMBL" id="GGM01706.1"/>
    </source>
</evidence>
<dbReference type="Proteomes" id="UP000649829">
    <property type="component" value="Unassembled WGS sequence"/>
</dbReference>
<reference evidence="1" key="1">
    <citation type="journal article" date="2014" name="Int. J. Syst. Evol. Microbiol.">
        <title>Complete genome sequence of Corynebacterium casei LMG S-19264T (=DSM 44701T), isolated from a smear-ripened cheese.</title>
        <authorList>
            <consortium name="US DOE Joint Genome Institute (JGI-PGF)"/>
            <person name="Walter F."/>
            <person name="Albersmeier A."/>
            <person name="Kalinowski J."/>
            <person name="Ruckert C."/>
        </authorList>
    </citation>
    <scope>NUCLEOTIDE SEQUENCE</scope>
    <source>
        <strain evidence="1">CGMCC 1.6293</strain>
    </source>
</reference>
<name>A0A917WGB3_9RHOB</name>
<evidence type="ECO:0000313" key="2">
    <source>
        <dbReference type="Proteomes" id="UP000649829"/>
    </source>
</evidence>
<reference evidence="1" key="2">
    <citation type="submission" date="2020-09" db="EMBL/GenBank/DDBJ databases">
        <authorList>
            <person name="Sun Q."/>
            <person name="Zhou Y."/>
        </authorList>
    </citation>
    <scope>NUCLEOTIDE SEQUENCE</scope>
    <source>
        <strain evidence="1">CGMCC 1.6293</strain>
    </source>
</reference>
<gene>
    <name evidence="1" type="ORF">GCM10011534_24410</name>
</gene>
<organism evidence="1 2">
    <name type="scientific">Pseudooceanicola nanhaiensis</name>
    <dbReference type="NCBI Taxonomy" id="375761"/>
    <lineage>
        <taxon>Bacteria</taxon>
        <taxon>Pseudomonadati</taxon>
        <taxon>Pseudomonadota</taxon>
        <taxon>Alphaproteobacteria</taxon>
        <taxon>Rhodobacterales</taxon>
        <taxon>Paracoccaceae</taxon>
        <taxon>Pseudooceanicola</taxon>
    </lineage>
</organism>
<accession>A0A917WGB3</accession>
<dbReference type="RefSeq" id="WP_028287689.1">
    <property type="nucleotide sequence ID" value="NZ_BMLF01000002.1"/>
</dbReference>
<protein>
    <recommendedName>
        <fullName evidence="3">Copper chaperone PCu(A)C</fullName>
    </recommendedName>
</protein>
<dbReference type="AlphaFoldDB" id="A0A917WGB3"/>
<evidence type="ECO:0008006" key="3">
    <source>
        <dbReference type="Google" id="ProtNLM"/>
    </source>
</evidence>